<dbReference type="Proteomes" id="UP000036403">
    <property type="component" value="Unassembled WGS sequence"/>
</dbReference>
<protein>
    <submittedName>
        <fullName evidence="1">Chitinase-3-like protein 1 protein</fullName>
    </submittedName>
</protein>
<reference evidence="1 2" key="1">
    <citation type="submission" date="2015-04" db="EMBL/GenBank/DDBJ databases">
        <title>Lasius niger genome sequencing.</title>
        <authorList>
            <person name="Konorov E.A."/>
            <person name="Nikitin M.A."/>
            <person name="Kirill M.V."/>
            <person name="Chang P."/>
        </authorList>
    </citation>
    <scope>NUCLEOTIDE SEQUENCE [LARGE SCALE GENOMIC DNA]</scope>
    <source>
        <tissue evidence="1">Whole</tissue>
    </source>
</reference>
<dbReference type="SUPFAM" id="SSF51445">
    <property type="entry name" value="(Trans)glycosidases"/>
    <property type="match status" value="1"/>
</dbReference>
<evidence type="ECO:0000313" key="1">
    <source>
        <dbReference type="EMBL" id="KMQ95154.1"/>
    </source>
</evidence>
<dbReference type="AlphaFoldDB" id="A0A0J7KY02"/>
<dbReference type="PaxDb" id="67767-A0A0J7KY02"/>
<proteinExistence type="predicted"/>
<dbReference type="EMBL" id="LBMM01002199">
    <property type="protein sequence ID" value="KMQ95154.1"/>
    <property type="molecule type" value="Genomic_DNA"/>
</dbReference>
<evidence type="ECO:0000313" key="2">
    <source>
        <dbReference type="Proteomes" id="UP000036403"/>
    </source>
</evidence>
<organism evidence="1 2">
    <name type="scientific">Lasius niger</name>
    <name type="common">Black garden ant</name>
    <dbReference type="NCBI Taxonomy" id="67767"/>
    <lineage>
        <taxon>Eukaryota</taxon>
        <taxon>Metazoa</taxon>
        <taxon>Ecdysozoa</taxon>
        <taxon>Arthropoda</taxon>
        <taxon>Hexapoda</taxon>
        <taxon>Insecta</taxon>
        <taxon>Pterygota</taxon>
        <taxon>Neoptera</taxon>
        <taxon>Endopterygota</taxon>
        <taxon>Hymenoptera</taxon>
        <taxon>Apocrita</taxon>
        <taxon>Aculeata</taxon>
        <taxon>Formicoidea</taxon>
        <taxon>Formicidae</taxon>
        <taxon>Formicinae</taxon>
        <taxon>Lasius</taxon>
        <taxon>Lasius</taxon>
    </lineage>
</organism>
<dbReference type="STRING" id="67767.A0A0J7KY02"/>
<keyword evidence="2" id="KW-1185">Reference proteome</keyword>
<dbReference type="OrthoDB" id="76388at2759"/>
<accession>A0A0J7KY02</accession>
<sequence>MNDIADGILGIVDLRKSLKEMHPPLQFVISIYDPAMMLRNSAMVRQEVVARIIAVIKEVDGVEMNVTAGSKERLYNFVKSLRNEMIRKSYDKRIFLALPSKPEDLAKQFDIKELVK</sequence>
<dbReference type="InterPro" id="IPR017853">
    <property type="entry name" value="GH"/>
</dbReference>
<gene>
    <name evidence="1" type="ORF">RF55_4648</name>
</gene>
<comment type="caution">
    <text evidence="1">The sequence shown here is derived from an EMBL/GenBank/DDBJ whole genome shotgun (WGS) entry which is preliminary data.</text>
</comment>
<name>A0A0J7KY02_LASNI</name>